<dbReference type="VEuPathDB" id="MicrosporidiaDB:DI09_85p70"/>
<comment type="caution">
    <text evidence="1">The sequence shown here is derived from an EMBL/GenBank/DDBJ whole genome shotgun (WGS) entry which is preliminary data.</text>
</comment>
<accession>A0A098VQY0</accession>
<proteinExistence type="predicted"/>
<gene>
    <name evidence="1" type="ORF">DI09_85p70</name>
</gene>
<dbReference type="Proteomes" id="UP000029725">
    <property type="component" value="Unassembled WGS sequence"/>
</dbReference>
<protein>
    <submittedName>
        <fullName evidence="1">Uncharacterized protein</fullName>
    </submittedName>
</protein>
<name>A0A098VQY0_9MICR</name>
<dbReference type="RefSeq" id="XP_013236595.1">
    <property type="nucleotide sequence ID" value="XM_013381141.1"/>
</dbReference>
<keyword evidence="2" id="KW-1185">Reference proteome</keyword>
<evidence type="ECO:0000313" key="1">
    <source>
        <dbReference type="EMBL" id="KGG50156.1"/>
    </source>
</evidence>
<reference evidence="1 2" key="1">
    <citation type="submission" date="2014-04" db="EMBL/GenBank/DDBJ databases">
        <title>A new species of microsporidia sheds light on the evolution of extreme parasitism.</title>
        <authorList>
            <person name="Haag K.L."/>
            <person name="James T.Y."/>
            <person name="Larsson R."/>
            <person name="Schaer T.M."/>
            <person name="Refardt D."/>
            <person name="Pombert J.-F."/>
            <person name="Ebert D."/>
        </authorList>
    </citation>
    <scope>NUCLEOTIDE SEQUENCE [LARGE SCALE GENOMIC DNA]</scope>
    <source>
        <strain evidence="1 2">UGP3</strain>
        <tissue evidence="1">Spores</tissue>
    </source>
</reference>
<dbReference type="GeneID" id="25260962"/>
<organism evidence="1 2">
    <name type="scientific">Mitosporidium daphniae</name>
    <dbReference type="NCBI Taxonomy" id="1485682"/>
    <lineage>
        <taxon>Eukaryota</taxon>
        <taxon>Fungi</taxon>
        <taxon>Fungi incertae sedis</taxon>
        <taxon>Microsporidia</taxon>
        <taxon>Mitosporidium</taxon>
    </lineage>
</organism>
<sequence>MPPNSDPEIYDGPRIKIPLASSIEPTVDICSGVNFTPKKPHCEGRAYFSDGNSCSNFTPLKKHVSFPENHPFADLNGTAFLKHSLLLMTPISPIDSKNNGLLSDIESEVLFSSNSQHGACFYENSKSDISYCEIYPFADDDATKFAESSSVQKLNALFGEETTDDTPRWALFYILMFYETSRRRI</sequence>
<dbReference type="AlphaFoldDB" id="A0A098VQY0"/>
<evidence type="ECO:0000313" key="2">
    <source>
        <dbReference type="Proteomes" id="UP000029725"/>
    </source>
</evidence>
<dbReference type="EMBL" id="JMKJ01000596">
    <property type="protein sequence ID" value="KGG50156.1"/>
    <property type="molecule type" value="Genomic_DNA"/>
</dbReference>
<dbReference type="HOGENOM" id="CLU_1461663_0_0_1"/>